<gene>
    <name evidence="1" type="ORF">METZ01_LOCUS484051</name>
</gene>
<feature type="non-terminal residue" evidence="1">
    <location>
        <position position="79"/>
    </location>
</feature>
<protein>
    <submittedName>
        <fullName evidence="1">Uncharacterized protein</fullName>
    </submittedName>
</protein>
<reference evidence="1" key="1">
    <citation type="submission" date="2018-05" db="EMBL/GenBank/DDBJ databases">
        <authorList>
            <person name="Lanie J.A."/>
            <person name="Ng W.-L."/>
            <person name="Kazmierczak K.M."/>
            <person name="Andrzejewski T.M."/>
            <person name="Davidsen T.M."/>
            <person name="Wayne K.J."/>
            <person name="Tettelin H."/>
            <person name="Glass J.I."/>
            <person name="Rusch D."/>
            <person name="Podicherti R."/>
            <person name="Tsui H.-C.T."/>
            <person name="Winkler M.E."/>
        </authorList>
    </citation>
    <scope>NUCLEOTIDE SEQUENCE</scope>
</reference>
<evidence type="ECO:0000313" key="1">
    <source>
        <dbReference type="EMBL" id="SVE31197.1"/>
    </source>
</evidence>
<sequence>MAFNINDFRSNLPGGGARANLYEVRIPTPAALSGYADQARQMTYLAKTASIPGSTITPVELNYFGRIVKFPGQKEFADW</sequence>
<accession>A0A383CFS1</accession>
<dbReference type="EMBL" id="UINC01208589">
    <property type="protein sequence ID" value="SVE31197.1"/>
    <property type="molecule type" value="Genomic_DNA"/>
</dbReference>
<dbReference type="AlphaFoldDB" id="A0A383CFS1"/>
<name>A0A383CFS1_9ZZZZ</name>
<proteinExistence type="predicted"/>
<organism evidence="1">
    <name type="scientific">marine metagenome</name>
    <dbReference type="NCBI Taxonomy" id="408172"/>
    <lineage>
        <taxon>unclassified sequences</taxon>
        <taxon>metagenomes</taxon>
        <taxon>ecological metagenomes</taxon>
    </lineage>
</organism>